<proteinExistence type="predicted"/>
<sequence length="172" mass="19480">MPMVEIDKPYQLEGPEGTADLRDLFSGHRQLIVYHFMFEPDSDEGCPSCSYLADNFTGAILHLPARDTAFAVVSRAPLAKLSAFKQRMGWTFPWYSSYRSDFNDDFGVTVDASAPDSTYNYRSTAEQKAAGAIWIERGELPGLSVFLREGERIFHTYSTYSRGLDQFINTYN</sequence>
<gene>
    <name evidence="1" type="ORF">A5672_21490</name>
</gene>
<evidence type="ECO:0008006" key="3">
    <source>
        <dbReference type="Google" id="ProtNLM"/>
    </source>
</evidence>
<protein>
    <recommendedName>
        <fullName evidence="3">DUF899 domain-containing protein</fullName>
    </recommendedName>
</protein>
<dbReference type="Pfam" id="PF05988">
    <property type="entry name" value="DUF899"/>
    <property type="match status" value="1"/>
</dbReference>
<reference evidence="1 2" key="1">
    <citation type="submission" date="2016-06" db="EMBL/GenBank/DDBJ databases">
        <authorList>
            <person name="Sutton G."/>
            <person name="Brinkac L."/>
            <person name="Sanka R."/>
            <person name="Adams M."/>
            <person name="Lau E."/>
            <person name="Sam S."/>
            <person name="Sreng N."/>
            <person name="Him V."/>
            <person name="Kerleguer A."/>
            <person name="Cheng S."/>
        </authorList>
    </citation>
    <scope>NUCLEOTIDE SEQUENCE [LARGE SCALE GENOMIC DNA]</scope>
    <source>
        <strain evidence="1 2">E2978</strain>
    </source>
</reference>
<name>A0ABD6P1I9_9MYCO</name>
<evidence type="ECO:0000313" key="2">
    <source>
        <dbReference type="Proteomes" id="UP000092086"/>
    </source>
</evidence>
<evidence type="ECO:0000313" key="1">
    <source>
        <dbReference type="EMBL" id="OBG35446.1"/>
    </source>
</evidence>
<dbReference type="Proteomes" id="UP000092086">
    <property type="component" value="Unassembled WGS sequence"/>
</dbReference>
<organism evidence="1 2">
    <name type="scientific">Mycobacterium alsense</name>
    <dbReference type="NCBI Taxonomy" id="324058"/>
    <lineage>
        <taxon>Bacteria</taxon>
        <taxon>Bacillati</taxon>
        <taxon>Actinomycetota</taxon>
        <taxon>Actinomycetes</taxon>
        <taxon>Mycobacteriales</taxon>
        <taxon>Mycobacteriaceae</taxon>
        <taxon>Mycobacterium</taxon>
    </lineage>
</organism>
<comment type="caution">
    <text evidence="1">The sequence shown here is derived from an EMBL/GenBank/DDBJ whole genome shotgun (WGS) entry which is preliminary data.</text>
</comment>
<dbReference type="InterPro" id="IPR036249">
    <property type="entry name" value="Thioredoxin-like_sf"/>
</dbReference>
<dbReference type="SUPFAM" id="SSF52833">
    <property type="entry name" value="Thioredoxin-like"/>
    <property type="match status" value="1"/>
</dbReference>
<dbReference type="InterPro" id="IPR010296">
    <property type="entry name" value="DUF899_thioredox"/>
</dbReference>
<dbReference type="EMBL" id="LZIT01000199">
    <property type="protein sequence ID" value="OBG35446.1"/>
    <property type="molecule type" value="Genomic_DNA"/>
</dbReference>
<dbReference type="AlphaFoldDB" id="A0ABD6P1I9"/>
<accession>A0ABD6P1I9</accession>